<dbReference type="AlphaFoldDB" id="A0A5E8CGC7"/>
<protein>
    <submittedName>
        <fullName evidence="1">Uncharacterized protein</fullName>
    </submittedName>
</protein>
<sequence length="150" mass="18272">MQLPEEIIRYILDFNFNTNRFLKFNSNKEYFAFNLIHNPKLFKCHSELMLNRPYYYKKVIAGFTPGISDSSNWHNFSRNEIINICNRYNSDIVQVKLHAIEITPERPDNNYYWHSRDIYLYYGWVRKKELSTDPILSKEYSIYDFRPGQY</sequence>
<accession>A0A5E8CGC7</accession>
<proteinExistence type="predicted"/>
<name>A0A5E8CGC7_9ZZZZ</name>
<dbReference type="EMBL" id="CABVLZ010000001">
    <property type="protein sequence ID" value="VVU94468.1"/>
    <property type="molecule type" value="Genomic_DNA"/>
</dbReference>
<gene>
    <name evidence="1" type="ORF">CPAV1605_190</name>
</gene>
<evidence type="ECO:0000313" key="1">
    <source>
        <dbReference type="EMBL" id="VVU94468.1"/>
    </source>
</evidence>
<reference evidence="1" key="1">
    <citation type="submission" date="2019-09" db="EMBL/GenBank/DDBJ databases">
        <authorList>
            <person name="Needham M D."/>
        </authorList>
    </citation>
    <scope>NUCLEOTIDE SEQUENCE</scope>
</reference>
<organism evidence="1">
    <name type="scientific">seawater metagenome</name>
    <dbReference type="NCBI Taxonomy" id="1561972"/>
    <lineage>
        <taxon>unclassified sequences</taxon>
        <taxon>metagenomes</taxon>
        <taxon>ecological metagenomes</taxon>
    </lineage>
</organism>